<name>A0A917DIK9_9BACT</name>
<keyword evidence="3" id="KW-1185">Reference proteome</keyword>
<dbReference type="Pfam" id="PF01381">
    <property type="entry name" value="HTH_3"/>
    <property type="match status" value="1"/>
</dbReference>
<reference evidence="2" key="2">
    <citation type="submission" date="2020-09" db="EMBL/GenBank/DDBJ databases">
        <authorList>
            <person name="Sun Q."/>
            <person name="Zhou Y."/>
        </authorList>
    </citation>
    <scope>NUCLEOTIDE SEQUENCE</scope>
    <source>
        <strain evidence="2">CGMCC 1.15958</strain>
    </source>
</reference>
<reference evidence="2" key="1">
    <citation type="journal article" date="2014" name="Int. J. Syst. Evol. Microbiol.">
        <title>Complete genome sequence of Corynebacterium casei LMG S-19264T (=DSM 44701T), isolated from a smear-ripened cheese.</title>
        <authorList>
            <consortium name="US DOE Joint Genome Institute (JGI-PGF)"/>
            <person name="Walter F."/>
            <person name="Albersmeier A."/>
            <person name="Kalinowski J."/>
            <person name="Ruckert C."/>
        </authorList>
    </citation>
    <scope>NUCLEOTIDE SEQUENCE</scope>
    <source>
        <strain evidence="2">CGMCC 1.15958</strain>
    </source>
</reference>
<dbReference type="RefSeq" id="WP_188763554.1">
    <property type="nucleotide sequence ID" value="NZ_BMKK01000001.1"/>
</dbReference>
<comment type="caution">
    <text evidence="2">The sequence shown here is derived from an EMBL/GenBank/DDBJ whole genome shotgun (WGS) entry which is preliminary data.</text>
</comment>
<dbReference type="SUPFAM" id="SSF47413">
    <property type="entry name" value="lambda repressor-like DNA-binding domains"/>
    <property type="match status" value="1"/>
</dbReference>
<evidence type="ECO:0000313" key="2">
    <source>
        <dbReference type="EMBL" id="GGD40682.1"/>
    </source>
</evidence>
<evidence type="ECO:0000313" key="3">
    <source>
        <dbReference type="Proteomes" id="UP000609064"/>
    </source>
</evidence>
<dbReference type="AlphaFoldDB" id="A0A917DIK9"/>
<dbReference type="GO" id="GO:0003677">
    <property type="term" value="F:DNA binding"/>
    <property type="evidence" value="ECO:0007669"/>
    <property type="project" value="InterPro"/>
</dbReference>
<dbReference type="Gene3D" id="1.10.260.40">
    <property type="entry name" value="lambda repressor-like DNA-binding domains"/>
    <property type="match status" value="1"/>
</dbReference>
<organism evidence="2 3">
    <name type="scientific">Emticicia aquatilis</name>
    <dbReference type="NCBI Taxonomy" id="1537369"/>
    <lineage>
        <taxon>Bacteria</taxon>
        <taxon>Pseudomonadati</taxon>
        <taxon>Bacteroidota</taxon>
        <taxon>Cytophagia</taxon>
        <taxon>Cytophagales</taxon>
        <taxon>Leadbetterellaceae</taxon>
        <taxon>Emticicia</taxon>
    </lineage>
</organism>
<protein>
    <recommendedName>
        <fullName evidence="1">HTH cro/C1-type domain-containing protein</fullName>
    </recommendedName>
</protein>
<dbReference type="InterPro" id="IPR010982">
    <property type="entry name" value="Lambda_DNA-bd_dom_sf"/>
</dbReference>
<feature type="domain" description="HTH cro/C1-type" evidence="1">
    <location>
        <begin position="17"/>
        <end position="73"/>
    </location>
</feature>
<dbReference type="PROSITE" id="PS50943">
    <property type="entry name" value="HTH_CROC1"/>
    <property type="match status" value="1"/>
</dbReference>
<dbReference type="EMBL" id="BMKK01000001">
    <property type="protein sequence ID" value="GGD40682.1"/>
    <property type="molecule type" value="Genomic_DNA"/>
</dbReference>
<accession>A0A917DIK9</accession>
<dbReference type="Proteomes" id="UP000609064">
    <property type="component" value="Unassembled WGS sequence"/>
</dbReference>
<proteinExistence type="predicted"/>
<evidence type="ECO:0000259" key="1">
    <source>
        <dbReference type="PROSITE" id="PS50943"/>
    </source>
</evidence>
<gene>
    <name evidence="2" type="ORF">GCM10011514_00950</name>
</gene>
<dbReference type="InterPro" id="IPR001387">
    <property type="entry name" value="Cro/C1-type_HTH"/>
</dbReference>
<sequence length="114" mass="13339">MKEEQKKQFYMLIGENIVRYMKQNNIKQSQLLEKLEDVKSRSTLSNILSGKRQISLHLLHDISIIINVNINLLIPSTNELYSVSDNFKLREALNDANIDDTKNLKSYLNDFINR</sequence>
<dbReference type="CDD" id="cd00093">
    <property type="entry name" value="HTH_XRE"/>
    <property type="match status" value="1"/>
</dbReference>